<proteinExistence type="predicted"/>
<dbReference type="Pfam" id="PF02567">
    <property type="entry name" value="PhzC-PhzF"/>
    <property type="match status" value="1"/>
</dbReference>
<dbReference type="SUPFAM" id="SSF54506">
    <property type="entry name" value="Diaminopimelate epimerase-like"/>
    <property type="match status" value="1"/>
</dbReference>
<dbReference type="NCBIfam" id="TIGR00654">
    <property type="entry name" value="PhzF_family"/>
    <property type="match status" value="1"/>
</dbReference>
<protein>
    <submittedName>
        <fullName evidence="1">PhzF family phenazine biosynthesis protein</fullName>
    </submittedName>
</protein>
<accession>A0A7V3RH75</accession>
<sequence>MEWVKAKRLCSFTNKPYTGNPAWVIIGLKKDYDEKWMMRLAKELNPVSDTTFVFPDEEADLFLRFFSGTEEIKFSGHGTVATYYAIQDEGFLNLKEPITLIKQKTRSGIQSVELRVSNNKIQRVTISLPPPSTLSVNLEIKQIARFLGLSPVDISETGFPLSAVMTEHPEAIVPVKSLPQLLDITPNFSLMKNYCQRMGITGVVVFTTEANDPKANAHMRHFAPVVGINEDPTSGIAAVALGYYLVKNGIIPGEETTRIIVEQGYSQQMPGLVYVHVYTYEKEILRIAFGGQAVLTFEGRIRLP</sequence>
<organism evidence="1">
    <name type="scientific">candidate division WOR-3 bacterium</name>
    <dbReference type="NCBI Taxonomy" id="2052148"/>
    <lineage>
        <taxon>Bacteria</taxon>
        <taxon>Bacteria division WOR-3</taxon>
    </lineage>
</organism>
<dbReference type="InterPro" id="IPR003719">
    <property type="entry name" value="Phenazine_PhzF-like"/>
</dbReference>
<dbReference type="EMBL" id="DTOZ01000080">
    <property type="protein sequence ID" value="HGE78006.1"/>
    <property type="molecule type" value="Genomic_DNA"/>
</dbReference>
<reference evidence="1" key="1">
    <citation type="journal article" date="2020" name="mSystems">
        <title>Genome- and Community-Level Interaction Insights into Carbon Utilization and Element Cycling Functions of Hydrothermarchaeota in Hydrothermal Sediment.</title>
        <authorList>
            <person name="Zhou Z."/>
            <person name="Liu Y."/>
            <person name="Xu W."/>
            <person name="Pan J."/>
            <person name="Luo Z.H."/>
            <person name="Li M."/>
        </authorList>
    </citation>
    <scope>NUCLEOTIDE SEQUENCE [LARGE SCALE GENOMIC DNA]</scope>
    <source>
        <strain evidence="1">SpSt-961</strain>
    </source>
</reference>
<evidence type="ECO:0000313" key="1">
    <source>
        <dbReference type="EMBL" id="HGE78006.1"/>
    </source>
</evidence>
<dbReference type="AlphaFoldDB" id="A0A7V3RH75"/>
<dbReference type="GO" id="GO:0016853">
    <property type="term" value="F:isomerase activity"/>
    <property type="evidence" value="ECO:0007669"/>
    <property type="project" value="TreeGrafter"/>
</dbReference>
<dbReference type="GO" id="GO:0005737">
    <property type="term" value="C:cytoplasm"/>
    <property type="evidence" value="ECO:0007669"/>
    <property type="project" value="TreeGrafter"/>
</dbReference>
<dbReference type="PIRSF" id="PIRSF016184">
    <property type="entry name" value="PhzC_PhzF"/>
    <property type="match status" value="1"/>
</dbReference>
<gene>
    <name evidence="1" type="ORF">ENX68_03275</name>
</gene>
<comment type="caution">
    <text evidence="1">The sequence shown here is derived from an EMBL/GenBank/DDBJ whole genome shotgun (WGS) entry which is preliminary data.</text>
</comment>
<dbReference type="PANTHER" id="PTHR13774">
    <property type="entry name" value="PHENAZINE BIOSYNTHESIS PROTEIN"/>
    <property type="match status" value="1"/>
</dbReference>
<dbReference type="Gene3D" id="3.10.310.10">
    <property type="entry name" value="Diaminopimelate Epimerase, Chain A, domain 1"/>
    <property type="match status" value="2"/>
</dbReference>
<name>A0A7V3RH75_UNCW3</name>